<keyword evidence="2" id="KW-1185">Reference proteome</keyword>
<evidence type="ECO:0000313" key="1">
    <source>
        <dbReference type="EMBL" id="KAI0026874.1"/>
    </source>
</evidence>
<name>A0ACB8Q530_9AGAM</name>
<gene>
    <name evidence="1" type="ORF">K488DRAFT_91746</name>
</gene>
<feature type="non-terminal residue" evidence="1">
    <location>
        <position position="133"/>
    </location>
</feature>
<comment type="caution">
    <text evidence="1">The sequence shown here is derived from an EMBL/GenBank/DDBJ whole genome shotgun (WGS) entry which is preliminary data.</text>
</comment>
<dbReference type="Proteomes" id="UP000814128">
    <property type="component" value="Unassembled WGS sequence"/>
</dbReference>
<dbReference type="EMBL" id="MU274137">
    <property type="protein sequence ID" value="KAI0026874.1"/>
    <property type="molecule type" value="Genomic_DNA"/>
</dbReference>
<reference evidence="1" key="2">
    <citation type="journal article" date="2022" name="New Phytol.">
        <title>Evolutionary transition to the ectomycorrhizal habit in the genomes of a hyperdiverse lineage of mushroom-forming fungi.</title>
        <authorList>
            <person name="Looney B."/>
            <person name="Miyauchi S."/>
            <person name="Morin E."/>
            <person name="Drula E."/>
            <person name="Courty P.E."/>
            <person name="Kohler A."/>
            <person name="Kuo A."/>
            <person name="LaButti K."/>
            <person name="Pangilinan J."/>
            <person name="Lipzen A."/>
            <person name="Riley R."/>
            <person name="Andreopoulos W."/>
            <person name="He G."/>
            <person name="Johnson J."/>
            <person name="Nolan M."/>
            <person name="Tritt A."/>
            <person name="Barry K.W."/>
            <person name="Grigoriev I.V."/>
            <person name="Nagy L.G."/>
            <person name="Hibbett D."/>
            <person name="Henrissat B."/>
            <person name="Matheny P.B."/>
            <person name="Labbe J."/>
            <person name="Martin F.M."/>
        </authorList>
    </citation>
    <scope>NUCLEOTIDE SEQUENCE</scope>
    <source>
        <strain evidence="1">EC-137</strain>
    </source>
</reference>
<reference evidence="1" key="1">
    <citation type="submission" date="2021-02" db="EMBL/GenBank/DDBJ databases">
        <authorList>
            <consortium name="DOE Joint Genome Institute"/>
            <person name="Ahrendt S."/>
            <person name="Looney B.P."/>
            <person name="Miyauchi S."/>
            <person name="Morin E."/>
            <person name="Drula E."/>
            <person name="Courty P.E."/>
            <person name="Chicoki N."/>
            <person name="Fauchery L."/>
            <person name="Kohler A."/>
            <person name="Kuo A."/>
            <person name="Labutti K."/>
            <person name="Pangilinan J."/>
            <person name="Lipzen A."/>
            <person name="Riley R."/>
            <person name="Andreopoulos W."/>
            <person name="He G."/>
            <person name="Johnson J."/>
            <person name="Barry K.W."/>
            <person name="Grigoriev I.V."/>
            <person name="Nagy L."/>
            <person name="Hibbett D."/>
            <person name="Henrissat B."/>
            <person name="Matheny P.B."/>
            <person name="Labbe J."/>
            <person name="Martin F."/>
        </authorList>
    </citation>
    <scope>NUCLEOTIDE SEQUENCE</scope>
    <source>
        <strain evidence="1">EC-137</strain>
    </source>
</reference>
<sequence>MADASFEQALRTPGTRVLRDSPDVDQLGVHDSPGPADDAPSFSSLDHPSRPRPSTQSPSSPPPTVPPLPTVVPPTPSPAQPARPPMPETPSTSTLASSADFLHDPHDAADYRAKRRSIYRSPGTASSPDLATL</sequence>
<evidence type="ECO:0000313" key="2">
    <source>
        <dbReference type="Proteomes" id="UP000814128"/>
    </source>
</evidence>
<protein>
    <submittedName>
        <fullName evidence="1">Uncharacterized protein</fullName>
    </submittedName>
</protein>
<organism evidence="1 2">
    <name type="scientific">Vararia minispora EC-137</name>
    <dbReference type="NCBI Taxonomy" id="1314806"/>
    <lineage>
        <taxon>Eukaryota</taxon>
        <taxon>Fungi</taxon>
        <taxon>Dikarya</taxon>
        <taxon>Basidiomycota</taxon>
        <taxon>Agaricomycotina</taxon>
        <taxon>Agaricomycetes</taxon>
        <taxon>Russulales</taxon>
        <taxon>Lachnocladiaceae</taxon>
        <taxon>Vararia</taxon>
    </lineage>
</organism>
<proteinExistence type="predicted"/>
<accession>A0ACB8Q530</accession>